<proteinExistence type="predicted"/>
<evidence type="ECO:0000259" key="5">
    <source>
        <dbReference type="Pfam" id="PF04069"/>
    </source>
</evidence>
<gene>
    <name evidence="6" type="ORF">D3H55_02695</name>
</gene>
<name>A0A3A1R983_9BACI</name>
<dbReference type="PANTHER" id="PTHR47737">
    <property type="entry name" value="GLYCINE BETAINE/PROLINE BETAINE TRANSPORT SYSTEM PERMEASE PROTEIN PROW"/>
    <property type="match status" value="1"/>
</dbReference>
<reference evidence="6 7" key="1">
    <citation type="submission" date="2018-09" db="EMBL/GenBank/DDBJ databases">
        <title>Bacillus saliacetes sp. nov., isolated from Thai shrimp paste (Ka-pi).</title>
        <authorList>
            <person name="Daroonpunt R."/>
            <person name="Tanasupawat S."/>
            <person name="Yiamsombut S."/>
        </authorList>
    </citation>
    <scope>NUCLEOTIDE SEQUENCE [LARGE SCALE GENOMIC DNA]</scope>
    <source>
        <strain evidence="6 7">SKP7-4</strain>
    </source>
</reference>
<dbReference type="PANTHER" id="PTHR47737:SF1">
    <property type="entry name" value="GLYCINE BETAINE_PROLINE BETAINE TRANSPORT SYSTEM PERMEASE PROTEIN PROW"/>
    <property type="match status" value="1"/>
</dbReference>
<comment type="subcellular location">
    <subcellularLocation>
        <location evidence="1">Cell membrane</location>
    </subcellularLocation>
</comment>
<dbReference type="GO" id="GO:0015871">
    <property type="term" value="P:choline transport"/>
    <property type="evidence" value="ECO:0007669"/>
    <property type="project" value="TreeGrafter"/>
</dbReference>
<dbReference type="InterPro" id="IPR007210">
    <property type="entry name" value="ABC_Gly_betaine_transp_sub-bd"/>
</dbReference>
<dbReference type="RefSeq" id="WP_119545360.1">
    <property type="nucleotide sequence ID" value="NZ_QXIR01000002.1"/>
</dbReference>
<keyword evidence="4" id="KW-0472">Membrane</keyword>
<protein>
    <submittedName>
        <fullName evidence="6">Glycine betaine ABC transporter substrate-binding protein</fullName>
    </submittedName>
</protein>
<comment type="caution">
    <text evidence="6">The sequence shown here is derived from an EMBL/GenBank/DDBJ whole genome shotgun (WGS) entry which is preliminary data.</text>
</comment>
<keyword evidence="3" id="KW-1003">Cell membrane</keyword>
<dbReference type="AlphaFoldDB" id="A0A3A1R983"/>
<dbReference type="Gene3D" id="3.40.190.10">
    <property type="entry name" value="Periplasmic binding protein-like II"/>
    <property type="match status" value="1"/>
</dbReference>
<evidence type="ECO:0000256" key="1">
    <source>
        <dbReference type="ARBA" id="ARBA00004236"/>
    </source>
</evidence>
<dbReference type="Pfam" id="PF04069">
    <property type="entry name" value="OpuAC"/>
    <property type="match status" value="1"/>
</dbReference>
<organism evidence="6 7">
    <name type="scientific">Bacillus salacetis</name>
    <dbReference type="NCBI Taxonomy" id="2315464"/>
    <lineage>
        <taxon>Bacteria</taxon>
        <taxon>Bacillati</taxon>
        <taxon>Bacillota</taxon>
        <taxon>Bacilli</taxon>
        <taxon>Bacillales</taxon>
        <taxon>Bacillaceae</taxon>
        <taxon>Bacillus</taxon>
    </lineage>
</organism>
<dbReference type="SUPFAM" id="SSF53850">
    <property type="entry name" value="Periplasmic binding protein-like II"/>
    <property type="match status" value="1"/>
</dbReference>
<dbReference type="OrthoDB" id="9787902at2"/>
<sequence>MKKIVDLLVLGLISTGILLTGCNNDNGDDGGGDKSLVIGLNNWAENIAVSNMWKVLLEEKDYEVELKSMEKAPVWLGITRDELDIAPEVWLPNTDKPLMDKYEDQLDMQEIWYENTGLGLVVPAYMKDISSIEELNARKDEFGGRIVGIDPGASLTSMTQKAIEEYGLELDLVTSSGPAMMAELSKAYKDKKPIVVTLWNPHWAFSEYDLKYLEDPKKVYGEADDIRYMTRNGFEEDHPEVIKWMNKWKMDDESLGSLMAVIKDAGDPAEGAKTWIEDNREQVDKWLK</sequence>
<evidence type="ECO:0000313" key="6">
    <source>
        <dbReference type="EMBL" id="RIW38462.1"/>
    </source>
</evidence>
<dbReference type="GO" id="GO:0043190">
    <property type="term" value="C:ATP-binding cassette (ABC) transporter complex"/>
    <property type="evidence" value="ECO:0007669"/>
    <property type="project" value="InterPro"/>
</dbReference>
<dbReference type="GO" id="GO:0005275">
    <property type="term" value="F:amine transmembrane transporter activity"/>
    <property type="evidence" value="ECO:0007669"/>
    <property type="project" value="TreeGrafter"/>
</dbReference>
<keyword evidence="2" id="KW-0813">Transport</keyword>
<dbReference type="CDD" id="cd13639">
    <property type="entry name" value="PBP2_OpuAC_like"/>
    <property type="match status" value="1"/>
</dbReference>
<evidence type="ECO:0000256" key="3">
    <source>
        <dbReference type="ARBA" id="ARBA00022475"/>
    </source>
</evidence>
<dbReference type="PROSITE" id="PS51257">
    <property type="entry name" value="PROKAR_LIPOPROTEIN"/>
    <property type="match status" value="1"/>
</dbReference>
<keyword evidence="7" id="KW-1185">Reference proteome</keyword>
<evidence type="ECO:0000313" key="7">
    <source>
        <dbReference type="Proteomes" id="UP000265801"/>
    </source>
</evidence>
<evidence type="ECO:0000256" key="4">
    <source>
        <dbReference type="ARBA" id="ARBA00023136"/>
    </source>
</evidence>
<feature type="domain" description="ABC-type glycine betaine transport system substrate-binding" evidence="5">
    <location>
        <begin position="34"/>
        <end position="277"/>
    </location>
</feature>
<dbReference type="Gene3D" id="3.40.190.100">
    <property type="entry name" value="Glycine betaine-binding periplasmic protein, domain 2"/>
    <property type="match status" value="1"/>
</dbReference>
<dbReference type="Proteomes" id="UP000265801">
    <property type="component" value="Unassembled WGS sequence"/>
</dbReference>
<dbReference type="EMBL" id="QXIR01000002">
    <property type="protein sequence ID" value="RIW38462.1"/>
    <property type="molecule type" value="Genomic_DNA"/>
</dbReference>
<evidence type="ECO:0000256" key="2">
    <source>
        <dbReference type="ARBA" id="ARBA00022448"/>
    </source>
</evidence>
<accession>A0A3A1R983</accession>
<dbReference type="GO" id="GO:0015226">
    <property type="term" value="F:carnitine transmembrane transporter activity"/>
    <property type="evidence" value="ECO:0007669"/>
    <property type="project" value="TreeGrafter"/>
</dbReference>
<dbReference type="GO" id="GO:0031460">
    <property type="term" value="P:glycine betaine transport"/>
    <property type="evidence" value="ECO:0007669"/>
    <property type="project" value="TreeGrafter"/>
</dbReference>